<sequence length="157" mass="18219">MSGNIFFTTYAKYTGFSVRRDDVVRDDEDIITMRRWVCSSEGFRRQKYIDMPERQRRPKPITRTGCGVEFRILRSRDKTCYTAKEFVIQHNHPTATALEMNYLRSNREVPDSMVAQVRTINKLGIKTSNIMAHVALQAGGYENVPYQLKDVYNAVAK</sequence>
<dbReference type="Proteomes" id="UP000596661">
    <property type="component" value="Unassembled WGS sequence"/>
</dbReference>
<dbReference type="EMBL" id="UZAU01000801">
    <property type="status" value="NOT_ANNOTATED_CDS"/>
    <property type="molecule type" value="Genomic_DNA"/>
</dbReference>
<dbReference type="EnsemblPlants" id="evm.model.10.440">
    <property type="protein sequence ID" value="cds.evm.model.10.440"/>
    <property type="gene ID" value="evm.TU.10.440"/>
</dbReference>
<organism evidence="2 3">
    <name type="scientific">Cannabis sativa</name>
    <name type="common">Hemp</name>
    <name type="synonym">Marijuana</name>
    <dbReference type="NCBI Taxonomy" id="3483"/>
    <lineage>
        <taxon>Eukaryota</taxon>
        <taxon>Viridiplantae</taxon>
        <taxon>Streptophyta</taxon>
        <taxon>Embryophyta</taxon>
        <taxon>Tracheophyta</taxon>
        <taxon>Spermatophyta</taxon>
        <taxon>Magnoliopsida</taxon>
        <taxon>eudicotyledons</taxon>
        <taxon>Gunneridae</taxon>
        <taxon>Pentapetalae</taxon>
        <taxon>rosids</taxon>
        <taxon>fabids</taxon>
        <taxon>Rosales</taxon>
        <taxon>Cannabaceae</taxon>
        <taxon>Cannabis</taxon>
    </lineage>
</organism>
<accession>A0A803QNT9</accession>
<protein>
    <recommendedName>
        <fullName evidence="1">FAR1 domain-containing protein</fullName>
    </recommendedName>
</protein>
<dbReference type="AlphaFoldDB" id="A0A803QNT9"/>
<dbReference type="OMA" id="CHASKQE"/>
<evidence type="ECO:0000313" key="2">
    <source>
        <dbReference type="EnsemblPlants" id="cds.evm.model.10.440"/>
    </source>
</evidence>
<keyword evidence="3" id="KW-1185">Reference proteome</keyword>
<proteinExistence type="predicted"/>
<evidence type="ECO:0000259" key="1">
    <source>
        <dbReference type="Pfam" id="PF03101"/>
    </source>
</evidence>
<dbReference type="Gramene" id="evm.model.10.440">
    <property type="protein sequence ID" value="cds.evm.model.10.440"/>
    <property type="gene ID" value="evm.TU.10.440"/>
</dbReference>
<dbReference type="Pfam" id="PF03101">
    <property type="entry name" value="FAR1"/>
    <property type="match status" value="1"/>
</dbReference>
<name>A0A803QNT9_CANSA</name>
<dbReference type="InterPro" id="IPR004330">
    <property type="entry name" value="FAR1_DNA_bnd_dom"/>
</dbReference>
<evidence type="ECO:0000313" key="3">
    <source>
        <dbReference type="Proteomes" id="UP000596661"/>
    </source>
</evidence>
<reference evidence="2" key="1">
    <citation type="submission" date="2021-03" db="UniProtKB">
        <authorList>
            <consortium name="EnsemblPlants"/>
        </authorList>
    </citation>
    <scope>IDENTIFICATION</scope>
</reference>
<dbReference type="PANTHER" id="PTHR47718">
    <property type="entry name" value="OS01G0519700 PROTEIN"/>
    <property type="match status" value="1"/>
</dbReference>
<feature type="domain" description="FAR1" evidence="1">
    <location>
        <begin position="6"/>
        <end position="94"/>
    </location>
</feature>